<name>A0AAU7YQT8_9PHYC</name>
<keyword evidence="1" id="KW-1133">Transmembrane helix</keyword>
<keyword evidence="1" id="KW-0812">Transmembrane</keyword>
<dbReference type="EMBL" id="PP911589">
    <property type="protein sequence ID" value="XCA47417.1"/>
    <property type="molecule type" value="Genomic_DNA"/>
</dbReference>
<keyword evidence="1" id="KW-0472">Membrane</keyword>
<feature type="transmembrane region" description="Helical" evidence="1">
    <location>
        <begin position="223"/>
        <end position="242"/>
    </location>
</feature>
<accession>A0AAU7YQT8</accession>
<evidence type="ECO:0000313" key="2">
    <source>
        <dbReference type="EMBL" id="XCA47417.1"/>
    </source>
</evidence>
<evidence type="ECO:0000256" key="1">
    <source>
        <dbReference type="SAM" id="Phobius"/>
    </source>
</evidence>
<reference evidence="2" key="1">
    <citation type="submission" date="2024-06" db="EMBL/GenBank/DDBJ databases">
        <title>Evidence of context-dependent and transient costs of resisting viral infection in isolates of the marine microalga Micromonas sp. (class Mamiellophyceae).</title>
        <authorList>
            <person name="Bedi de Silva A."/>
            <person name="Schvarcz C.R."/>
            <person name="Steward G.R."/>
            <person name="Edwards K.F."/>
        </authorList>
    </citation>
    <scope>NUCLEOTIDE SEQUENCE</scope>
    <source>
        <strain evidence="2">McV-KB2</strain>
    </source>
</reference>
<organism evidence="2">
    <name type="scientific">Micromonas commoda virus</name>
    <dbReference type="NCBI Taxonomy" id="3057169"/>
    <lineage>
        <taxon>Viruses</taxon>
        <taxon>Varidnaviria</taxon>
        <taxon>Bamfordvirae</taxon>
        <taxon>Nucleocytoviricota</taxon>
        <taxon>Megaviricetes</taxon>
        <taxon>Algavirales</taxon>
        <taxon>Phycodnaviridae</taxon>
    </lineage>
</organism>
<proteinExistence type="predicted"/>
<protein>
    <submittedName>
        <fullName evidence="2">Uncharacterized protein</fullName>
    </submittedName>
</protein>
<sequence length="255" mass="29446">MVLTLQDVPKKTQYIVIDSDYVDGTNSEFTFNLSLESNTHAESISQVIGLKLVDFYITQVGESNPVNDTTASTVAKYVDVVCPDVPQKAQMLDERHGQILARIPLERHYDYGAQTVIRDKQWKSFKRKTNYFNPISIQKLHFSLYEHQDDGGYHALQTDSKWYMVLEVTSIDVEEKPINREAQILEALYALINKIEKLHQSVKRLPNKEEAEKIIEVTNRKKFSFNYVLGAFCILLIGYVYYVNKIRNSFIPTPI</sequence>